<proteinExistence type="predicted"/>
<gene>
    <name evidence="1" type="ORF">SPIROBIBN47_210053</name>
</gene>
<evidence type="ECO:0008006" key="2">
    <source>
        <dbReference type="Google" id="ProtNLM"/>
    </source>
</evidence>
<name>A0A3P3XHF2_9SPIR</name>
<evidence type="ECO:0000313" key="1">
    <source>
        <dbReference type="EMBL" id="SLM11730.1"/>
    </source>
</evidence>
<dbReference type="AlphaFoldDB" id="A0A3P3XHF2"/>
<accession>A0A3P3XHF2</accession>
<sequence length="255" mass="27204">MNTKLSQLSSEEKAVLARLKAWLALQLAAEAVRNDEGLRQACPAAGISLKLAIRGAGAGMQLVVKNGIARVYSVGWPQLVLFFPGSASAIRVLSGSKGTAVPLPLRPGAFKALGFFRKASSRATELLRGAETPEDVRARLLLAATLYGLEAVAGDTYLARRMQIIPDGVVAVRAGEIEYFVEKRGNAIHVIEAQQRPDAVLSFADYQSAIDVLSGKRQAVVALGSGKVRIEGLLPLVQGLFVVLDRLSWYLGVAL</sequence>
<dbReference type="EMBL" id="FWDM01000014">
    <property type="protein sequence ID" value="SLM11730.1"/>
    <property type="molecule type" value="Genomic_DNA"/>
</dbReference>
<organism evidence="1">
    <name type="scientific">uncultured spirochete</name>
    <dbReference type="NCBI Taxonomy" id="156406"/>
    <lineage>
        <taxon>Bacteria</taxon>
        <taxon>Pseudomonadati</taxon>
        <taxon>Spirochaetota</taxon>
        <taxon>Spirochaetia</taxon>
        <taxon>Spirochaetales</taxon>
        <taxon>environmental samples</taxon>
    </lineage>
</organism>
<reference evidence="1" key="1">
    <citation type="submission" date="2017-02" db="EMBL/GenBank/DDBJ databases">
        <authorList>
            <person name="Regsiter A."/>
            <person name="William W."/>
        </authorList>
    </citation>
    <scope>NUCLEOTIDE SEQUENCE</scope>
    <source>
        <strain evidence="1">Bib</strain>
    </source>
</reference>
<protein>
    <recommendedName>
        <fullName evidence="2">SCP2 domain-containing protein</fullName>
    </recommendedName>
</protein>